<dbReference type="RefSeq" id="WP_379747118.1">
    <property type="nucleotide sequence ID" value="NZ_JBHTCP010000009.1"/>
</dbReference>
<accession>A0ABW2NJZ6</accession>
<dbReference type="InterPro" id="IPR024787">
    <property type="entry name" value="EcsC"/>
</dbReference>
<protein>
    <submittedName>
        <fullName evidence="1">EcsC family protein</fullName>
    </submittedName>
</protein>
<gene>
    <name evidence="1" type="ORF">ACFQPF_04855</name>
</gene>
<evidence type="ECO:0000313" key="2">
    <source>
        <dbReference type="Proteomes" id="UP001596549"/>
    </source>
</evidence>
<dbReference type="EMBL" id="JBHTCP010000009">
    <property type="protein sequence ID" value="MFC7370997.1"/>
    <property type="molecule type" value="Genomic_DNA"/>
</dbReference>
<keyword evidence="2" id="KW-1185">Reference proteome</keyword>
<evidence type="ECO:0000313" key="1">
    <source>
        <dbReference type="EMBL" id="MFC7370997.1"/>
    </source>
</evidence>
<sequence>MTENHEQLKTMLQDIEKWEKDQKSLWFWERIGRIPFMLLDKFTPKFIQDKMMTLVDEIGGFVQTGGRYLISEKAILNRFAKHSGVLDEDVSIETAASMPIAVMDEVAEDLRSSRKNIAAVQGASTGVGGIFTLAADIPLSLGLALKTLQEIALAYGYDPHEKEERYFIIKCLQFASSDVVGKKAILEDLTALNKSEANRQAFSQIQGWREVLMTYRDNYGWKKLFQMIPIAGIVFGAFINRSAIDEVAETGMMLYKKRRVLERLN</sequence>
<organism evidence="1 2">
    <name type="scientific">Fictibacillus iocasae</name>
    <dbReference type="NCBI Taxonomy" id="2715437"/>
    <lineage>
        <taxon>Bacteria</taxon>
        <taxon>Bacillati</taxon>
        <taxon>Bacillota</taxon>
        <taxon>Bacilli</taxon>
        <taxon>Bacillales</taxon>
        <taxon>Fictibacillaceae</taxon>
        <taxon>Fictibacillus</taxon>
    </lineage>
</organism>
<dbReference type="Pfam" id="PF12787">
    <property type="entry name" value="EcsC"/>
    <property type="match status" value="1"/>
</dbReference>
<reference evidence="2" key="1">
    <citation type="journal article" date="2019" name="Int. J. Syst. Evol. Microbiol.">
        <title>The Global Catalogue of Microorganisms (GCM) 10K type strain sequencing project: providing services to taxonomists for standard genome sequencing and annotation.</title>
        <authorList>
            <consortium name="The Broad Institute Genomics Platform"/>
            <consortium name="The Broad Institute Genome Sequencing Center for Infectious Disease"/>
            <person name="Wu L."/>
            <person name="Ma J."/>
        </authorList>
    </citation>
    <scope>NUCLEOTIDE SEQUENCE [LARGE SCALE GENOMIC DNA]</scope>
    <source>
        <strain evidence="2">NBRC 106396</strain>
    </source>
</reference>
<comment type="caution">
    <text evidence="1">The sequence shown here is derived from an EMBL/GenBank/DDBJ whole genome shotgun (WGS) entry which is preliminary data.</text>
</comment>
<name>A0ABW2NJZ6_9BACL</name>
<dbReference type="PANTHER" id="PTHR41260">
    <property type="entry name" value="PROTEIN ECSC"/>
    <property type="match status" value="1"/>
</dbReference>
<proteinExistence type="predicted"/>
<dbReference type="Proteomes" id="UP001596549">
    <property type="component" value="Unassembled WGS sequence"/>
</dbReference>
<dbReference type="PANTHER" id="PTHR41260:SF1">
    <property type="entry name" value="PROTEIN ECSC"/>
    <property type="match status" value="1"/>
</dbReference>